<organism evidence="2 3">
    <name type="scientific">Orbilia javanica</name>
    <dbReference type="NCBI Taxonomy" id="47235"/>
    <lineage>
        <taxon>Eukaryota</taxon>
        <taxon>Fungi</taxon>
        <taxon>Dikarya</taxon>
        <taxon>Ascomycota</taxon>
        <taxon>Pezizomycotina</taxon>
        <taxon>Orbiliomycetes</taxon>
        <taxon>Orbiliales</taxon>
        <taxon>Orbiliaceae</taxon>
        <taxon>Orbilia</taxon>
    </lineage>
</organism>
<feature type="domain" description="F-box" evidence="1">
    <location>
        <begin position="6"/>
        <end position="55"/>
    </location>
</feature>
<protein>
    <recommendedName>
        <fullName evidence="1">F-box domain-containing protein</fullName>
    </recommendedName>
</protein>
<proteinExistence type="predicted"/>
<evidence type="ECO:0000313" key="2">
    <source>
        <dbReference type="EMBL" id="KAK6351928.1"/>
    </source>
</evidence>
<dbReference type="AlphaFoldDB" id="A0AAN8N6T8"/>
<accession>A0AAN8N6T8</accession>
<dbReference type="Proteomes" id="UP001313282">
    <property type="component" value="Unassembled WGS sequence"/>
</dbReference>
<keyword evidence="3" id="KW-1185">Reference proteome</keyword>
<evidence type="ECO:0000259" key="1">
    <source>
        <dbReference type="PROSITE" id="PS50181"/>
    </source>
</evidence>
<reference evidence="2 3" key="1">
    <citation type="submission" date="2019-10" db="EMBL/GenBank/DDBJ databases">
        <authorList>
            <person name="Palmer J.M."/>
        </authorList>
    </citation>
    <scope>NUCLEOTIDE SEQUENCE [LARGE SCALE GENOMIC DNA]</scope>
    <source>
        <strain evidence="2 3">TWF718</strain>
    </source>
</reference>
<dbReference type="PROSITE" id="PS50181">
    <property type="entry name" value="FBOX"/>
    <property type="match status" value="1"/>
</dbReference>
<evidence type="ECO:0000313" key="3">
    <source>
        <dbReference type="Proteomes" id="UP001313282"/>
    </source>
</evidence>
<comment type="caution">
    <text evidence="2">The sequence shown here is derived from an EMBL/GenBank/DDBJ whole genome shotgun (WGS) entry which is preliminary data.</text>
</comment>
<name>A0AAN8N6T8_9PEZI</name>
<dbReference type="EMBL" id="JAVHNR010000002">
    <property type="protein sequence ID" value="KAK6351928.1"/>
    <property type="molecule type" value="Genomic_DNA"/>
</dbReference>
<dbReference type="Pfam" id="PF00646">
    <property type="entry name" value="F-box"/>
    <property type="match status" value="1"/>
</dbReference>
<gene>
    <name evidence="2" type="ORF">TWF718_005073</name>
</gene>
<sequence length="560" mass="63848">MTIPPKNTLLTLPFDIIYEICTHLSNTDFQNLKLVCKGLLSALPKSRLNQCQRTIFFAQEEEDFLRALASSSREQRSRISHIVFDISTPYVELTDKLRAAAQTTLSRSLAACGEWLAKTTNLKRLSFSHNNSEENRNPSQSATVRLADFQIIFPANSPDSTTSSGSGPSGPKPKIPFLKEFFQTLTETFKTLPNLRTLEVRSNENETVRKALGFWERYNPKLSTFLSENPGLENLTWHEDHFKFVHPTGTRRISLDEAYMGLLTSAATAGCQISEIRVNAPRILSINDHHITPYTKSLSAEPGNALLVESCRKNLSNLTRIEIPILLWRSWWGGSKQLRELREHINRSALMLALLNNVEELAITRVRGFYTYNQEWEVQADLFISDDLILPKLRKLEIVELGILEPVIDFLKANRVSLKKLVCTSTFNQRVLRVEMIEILSTIHNDLDLDYYRIDFLTNKDIGKLCYLCVEVKGSIDETGCKQYTFKLGTKCESRSVVGWYSEQGGRNHELKPTEPLWETKNTWEEFVHGIQEIRTVGICSQHWVGDMKPASALLLFKSS</sequence>
<dbReference type="InterPro" id="IPR001810">
    <property type="entry name" value="F-box_dom"/>
</dbReference>